<organism evidence="2 3">
    <name type="scientific">Plicaturopsis crispa FD-325 SS-3</name>
    <dbReference type="NCBI Taxonomy" id="944288"/>
    <lineage>
        <taxon>Eukaryota</taxon>
        <taxon>Fungi</taxon>
        <taxon>Dikarya</taxon>
        <taxon>Basidiomycota</taxon>
        <taxon>Agaricomycotina</taxon>
        <taxon>Agaricomycetes</taxon>
        <taxon>Agaricomycetidae</taxon>
        <taxon>Amylocorticiales</taxon>
        <taxon>Amylocorticiaceae</taxon>
        <taxon>Plicatura</taxon>
        <taxon>Plicaturopsis crispa</taxon>
    </lineage>
</organism>
<feature type="non-terminal residue" evidence="2">
    <location>
        <position position="129"/>
    </location>
</feature>
<name>A0A0C9T2X5_PLICR</name>
<evidence type="ECO:0000256" key="1">
    <source>
        <dbReference type="SAM" id="MobiDB-lite"/>
    </source>
</evidence>
<evidence type="ECO:0008006" key="4">
    <source>
        <dbReference type="Google" id="ProtNLM"/>
    </source>
</evidence>
<feature type="compositionally biased region" description="Low complexity" evidence="1">
    <location>
        <begin position="54"/>
        <end position="73"/>
    </location>
</feature>
<keyword evidence="3" id="KW-1185">Reference proteome</keyword>
<dbReference type="EMBL" id="KN832575">
    <property type="protein sequence ID" value="KII83609.1"/>
    <property type="molecule type" value="Genomic_DNA"/>
</dbReference>
<evidence type="ECO:0000313" key="3">
    <source>
        <dbReference type="Proteomes" id="UP000053263"/>
    </source>
</evidence>
<protein>
    <recommendedName>
        <fullName evidence="4">Retrotransposon Copia-like N-terminal domain-containing protein</fullName>
    </recommendedName>
</protein>
<dbReference type="OrthoDB" id="2953744at2759"/>
<accession>A0A0C9T2X5</accession>
<reference evidence="2 3" key="1">
    <citation type="submission" date="2014-06" db="EMBL/GenBank/DDBJ databases">
        <title>Evolutionary Origins and Diversification of the Mycorrhizal Mutualists.</title>
        <authorList>
            <consortium name="DOE Joint Genome Institute"/>
            <consortium name="Mycorrhizal Genomics Consortium"/>
            <person name="Kohler A."/>
            <person name="Kuo A."/>
            <person name="Nagy L.G."/>
            <person name="Floudas D."/>
            <person name="Copeland A."/>
            <person name="Barry K.W."/>
            <person name="Cichocki N."/>
            <person name="Veneault-Fourrey C."/>
            <person name="LaButti K."/>
            <person name="Lindquist E.A."/>
            <person name="Lipzen A."/>
            <person name="Lundell T."/>
            <person name="Morin E."/>
            <person name="Murat C."/>
            <person name="Riley R."/>
            <person name="Ohm R."/>
            <person name="Sun H."/>
            <person name="Tunlid A."/>
            <person name="Henrissat B."/>
            <person name="Grigoriev I.V."/>
            <person name="Hibbett D.S."/>
            <person name="Martin F."/>
        </authorList>
    </citation>
    <scope>NUCLEOTIDE SEQUENCE [LARGE SCALE GENOMIC DNA]</scope>
    <source>
        <strain evidence="2 3">FD-325 SS-3</strain>
    </source>
</reference>
<dbReference type="Proteomes" id="UP000053263">
    <property type="component" value="Unassembled WGS sequence"/>
</dbReference>
<evidence type="ECO:0000313" key="2">
    <source>
        <dbReference type="EMBL" id="KII83609.1"/>
    </source>
</evidence>
<sequence length="129" mass="13180">MSTSDSTTCPVLQEPENFQIWRLRITAKLRVEKVYGVVSGAELAPSSAAPPPAAAARPPAAAAPLPAAAASASTPGTPHGDTDSSISAKLSAATDSWEIRDAKAHGIIMQYISDNLALQVDGVATSKGL</sequence>
<feature type="region of interest" description="Disordered" evidence="1">
    <location>
        <begin position="43"/>
        <end position="87"/>
    </location>
</feature>
<dbReference type="HOGENOM" id="CLU_104293_3_0_1"/>
<proteinExistence type="predicted"/>
<dbReference type="AlphaFoldDB" id="A0A0C9T2X5"/>
<gene>
    <name evidence="2" type="ORF">PLICRDRAFT_180219</name>
</gene>